<protein>
    <recommendedName>
        <fullName evidence="4">CENP-V/GFA domain-containing protein</fullName>
    </recommendedName>
</protein>
<keyword evidence="3" id="KW-0862">Zinc</keyword>
<dbReference type="PANTHER" id="PTHR28620">
    <property type="entry name" value="CENTROMERE PROTEIN V"/>
    <property type="match status" value="1"/>
</dbReference>
<dbReference type="Pfam" id="PF04828">
    <property type="entry name" value="GFA"/>
    <property type="match status" value="2"/>
</dbReference>
<dbReference type="RefSeq" id="XP_007837517.1">
    <property type="nucleotide sequence ID" value="XM_007839326.1"/>
</dbReference>
<dbReference type="GO" id="GO:0016846">
    <property type="term" value="F:carbon-sulfur lyase activity"/>
    <property type="evidence" value="ECO:0007669"/>
    <property type="project" value="InterPro"/>
</dbReference>
<dbReference type="InterPro" id="IPR011057">
    <property type="entry name" value="Mss4-like_sf"/>
</dbReference>
<organism evidence="5 6">
    <name type="scientific">Pestalotiopsis fici (strain W106-1 / CGMCC3.15140)</name>
    <dbReference type="NCBI Taxonomy" id="1229662"/>
    <lineage>
        <taxon>Eukaryota</taxon>
        <taxon>Fungi</taxon>
        <taxon>Dikarya</taxon>
        <taxon>Ascomycota</taxon>
        <taxon>Pezizomycotina</taxon>
        <taxon>Sordariomycetes</taxon>
        <taxon>Xylariomycetidae</taxon>
        <taxon>Amphisphaeriales</taxon>
        <taxon>Sporocadaceae</taxon>
        <taxon>Pestalotiopsis</taxon>
    </lineage>
</organism>
<evidence type="ECO:0000256" key="2">
    <source>
        <dbReference type="ARBA" id="ARBA00022723"/>
    </source>
</evidence>
<dbReference type="EMBL" id="KI912116">
    <property type="protein sequence ID" value="ETS76871.1"/>
    <property type="molecule type" value="Genomic_DNA"/>
</dbReference>
<feature type="domain" description="CENP-V/GFA" evidence="4">
    <location>
        <begin position="6"/>
        <end position="106"/>
    </location>
</feature>
<dbReference type="PROSITE" id="PS51891">
    <property type="entry name" value="CENP_V_GFA"/>
    <property type="match status" value="2"/>
</dbReference>
<proteinExistence type="inferred from homology"/>
<dbReference type="InterPro" id="IPR052355">
    <property type="entry name" value="CENP-V-like"/>
</dbReference>
<evidence type="ECO:0000256" key="1">
    <source>
        <dbReference type="ARBA" id="ARBA00005495"/>
    </source>
</evidence>
<dbReference type="KEGG" id="pfy:PFICI_10745"/>
<gene>
    <name evidence="5" type="ORF">PFICI_10745</name>
</gene>
<dbReference type="eggNOG" id="KOG4192">
    <property type="taxonomic scope" value="Eukaryota"/>
</dbReference>
<dbReference type="OMA" id="NCHCGAY"/>
<dbReference type="GeneID" id="19275758"/>
<comment type="similarity">
    <text evidence="1">Belongs to the Gfa family.</text>
</comment>
<sequence>MANIMYHGNCHCGAYRFEVALPKITQVIACDCSLCAKKGHLWVVPSPSEFKVTRDDGKLVKYRSEALHNQFCNICASPVLGEHVAGPLAGKLAINARTILEIDPFEFEVANIHTDDHRETPSTVSSDGTGAIHKGSCHCGKVLVELLTPLEDELSEDNCSACRRVSLSQRKSVDLSACRITAQVLTYPTKEQVRIDGKEHTLEYARGNKWTAYAFCGTCGVSMFVENYGPPEGASFFDRVPAERREFVLSVYQKNINSLPVQVRSLDSVDLGSLKVQRKNTGTEGYVLDP</sequence>
<evidence type="ECO:0000313" key="5">
    <source>
        <dbReference type="EMBL" id="ETS76871.1"/>
    </source>
</evidence>
<accession>W3WVK4</accession>
<dbReference type="SUPFAM" id="SSF51316">
    <property type="entry name" value="Mss4-like"/>
    <property type="match status" value="2"/>
</dbReference>
<keyword evidence="2" id="KW-0479">Metal-binding</keyword>
<reference evidence="6" key="1">
    <citation type="journal article" date="2015" name="BMC Genomics">
        <title>Genomic and transcriptomic analysis of the endophytic fungus Pestalotiopsis fici reveals its lifestyle and high potential for synthesis of natural products.</title>
        <authorList>
            <person name="Wang X."/>
            <person name="Zhang X."/>
            <person name="Liu L."/>
            <person name="Xiang M."/>
            <person name="Wang W."/>
            <person name="Sun X."/>
            <person name="Che Y."/>
            <person name="Guo L."/>
            <person name="Liu G."/>
            <person name="Guo L."/>
            <person name="Wang C."/>
            <person name="Yin W.B."/>
            <person name="Stadler M."/>
            <person name="Zhang X."/>
            <person name="Liu X."/>
        </authorList>
    </citation>
    <scope>NUCLEOTIDE SEQUENCE [LARGE SCALE GENOMIC DNA]</scope>
    <source>
        <strain evidence="6">W106-1 / CGMCC3.15140</strain>
    </source>
</reference>
<keyword evidence="6" id="KW-1185">Reference proteome</keyword>
<dbReference type="Gene3D" id="2.170.150.70">
    <property type="match status" value="2"/>
</dbReference>
<dbReference type="InterPro" id="IPR006913">
    <property type="entry name" value="CENP-V/GFA"/>
</dbReference>
<dbReference type="PANTHER" id="PTHR28620:SF1">
    <property type="entry name" value="CENP-V_GFA DOMAIN-CONTAINING PROTEIN"/>
    <property type="match status" value="1"/>
</dbReference>
<dbReference type="OrthoDB" id="2993351at2759"/>
<dbReference type="InParanoid" id="W3WVK4"/>
<evidence type="ECO:0000313" key="6">
    <source>
        <dbReference type="Proteomes" id="UP000030651"/>
    </source>
</evidence>
<dbReference type="HOGENOM" id="CLU_055491_0_1_1"/>
<dbReference type="GO" id="GO:0046872">
    <property type="term" value="F:metal ion binding"/>
    <property type="evidence" value="ECO:0007669"/>
    <property type="project" value="UniProtKB-KW"/>
</dbReference>
<name>W3WVK4_PESFW</name>
<dbReference type="AlphaFoldDB" id="W3WVK4"/>
<evidence type="ECO:0000259" key="4">
    <source>
        <dbReference type="PROSITE" id="PS51891"/>
    </source>
</evidence>
<feature type="domain" description="CENP-V/GFA" evidence="4">
    <location>
        <begin position="133"/>
        <end position="253"/>
    </location>
</feature>
<dbReference type="Proteomes" id="UP000030651">
    <property type="component" value="Unassembled WGS sequence"/>
</dbReference>
<evidence type="ECO:0000256" key="3">
    <source>
        <dbReference type="ARBA" id="ARBA00022833"/>
    </source>
</evidence>